<dbReference type="EMBL" id="BLAY01000048">
    <property type="protein sequence ID" value="GET38631.1"/>
    <property type="molecule type" value="Genomic_DNA"/>
</dbReference>
<organism evidence="1 2">
    <name type="scientific">Microseira wollei NIES-4236</name>
    <dbReference type="NCBI Taxonomy" id="2530354"/>
    <lineage>
        <taxon>Bacteria</taxon>
        <taxon>Bacillati</taxon>
        <taxon>Cyanobacteriota</taxon>
        <taxon>Cyanophyceae</taxon>
        <taxon>Oscillatoriophycideae</taxon>
        <taxon>Aerosakkonematales</taxon>
        <taxon>Aerosakkonemataceae</taxon>
        <taxon>Microseira</taxon>
    </lineage>
</organism>
<keyword evidence="1" id="KW-0723">Serine/threonine-protein kinase</keyword>
<dbReference type="RefSeq" id="WP_226582600.1">
    <property type="nucleotide sequence ID" value="NZ_BLAY01000048.1"/>
</dbReference>
<gene>
    <name evidence="1" type="ORF">MiSe_33900</name>
</gene>
<dbReference type="GO" id="GO:0004674">
    <property type="term" value="F:protein serine/threonine kinase activity"/>
    <property type="evidence" value="ECO:0007669"/>
    <property type="project" value="UniProtKB-KW"/>
</dbReference>
<proteinExistence type="predicted"/>
<keyword evidence="1" id="KW-0808">Transferase</keyword>
<keyword evidence="2" id="KW-1185">Reference proteome</keyword>
<dbReference type="Proteomes" id="UP001050975">
    <property type="component" value="Unassembled WGS sequence"/>
</dbReference>
<comment type="caution">
    <text evidence="1">The sequence shown here is derived from an EMBL/GenBank/DDBJ whole genome shotgun (WGS) entry which is preliminary data.</text>
</comment>
<evidence type="ECO:0000313" key="2">
    <source>
        <dbReference type="Proteomes" id="UP001050975"/>
    </source>
</evidence>
<reference evidence="1" key="1">
    <citation type="submission" date="2019-10" db="EMBL/GenBank/DDBJ databases">
        <title>Draft genome sequece of Microseira wollei NIES-4236.</title>
        <authorList>
            <person name="Yamaguchi H."/>
            <person name="Suzuki S."/>
            <person name="Kawachi M."/>
        </authorList>
    </citation>
    <scope>NUCLEOTIDE SEQUENCE</scope>
    <source>
        <strain evidence="1">NIES-4236</strain>
    </source>
</reference>
<evidence type="ECO:0000313" key="1">
    <source>
        <dbReference type="EMBL" id="GET38631.1"/>
    </source>
</evidence>
<protein>
    <submittedName>
        <fullName evidence="1">Serine/Threonine protein kinase</fullName>
    </submittedName>
</protein>
<accession>A0AAV3XB54</accession>
<name>A0AAV3XB54_9CYAN</name>
<sequence length="46" mass="5123">MIDRSDSHNITSHPDCAKFGYQIERELGHNKNGGRVTYLATNNASC</sequence>
<keyword evidence="1" id="KW-0418">Kinase</keyword>
<dbReference type="AlphaFoldDB" id="A0AAV3XB54"/>